<evidence type="ECO:0000256" key="1">
    <source>
        <dbReference type="SAM" id="Phobius"/>
    </source>
</evidence>
<protein>
    <submittedName>
        <fullName evidence="2">Uncharacterized protein</fullName>
    </submittedName>
</protein>
<dbReference type="AlphaFoldDB" id="A0A1X2IF36"/>
<comment type="caution">
    <text evidence="2">The sequence shown here is derived from an EMBL/GenBank/DDBJ whole genome shotgun (WGS) entry which is preliminary data.</text>
</comment>
<evidence type="ECO:0000313" key="3">
    <source>
        <dbReference type="Proteomes" id="UP000193560"/>
    </source>
</evidence>
<organism evidence="2 3">
    <name type="scientific">Absidia repens</name>
    <dbReference type="NCBI Taxonomy" id="90262"/>
    <lineage>
        <taxon>Eukaryota</taxon>
        <taxon>Fungi</taxon>
        <taxon>Fungi incertae sedis</taxon>
        <taxon>Mucoromycota</taxon>
        <taxon>Mucoromycotina</taxon>
        <taxon>Mucoromycetes</taxon>
        <taxon>Mucorales</taxon>
        <taxon>Cunninghamellaceae</taxon>
        <taxon>Absidia</taxon>
    </lineage>
</organism>
<feature type="transmembrane region" description="Helical" evidence="1">
    <location>
        <begin position="75"/>
        <end position="97"/>
    </location>
</feature>
<keyword evidence="3" id="KW-1185">Reference proteome</keyword>
<reference evidence="2 3" key="1">
    <citation type="submission" date="2016-07" db="EMBL/GenBank/DDBJ databases">
        <title>Pervasive Adenine N6-methylation of Active Genes in Fungi.</title>
        <authorList>
            <consortium name="DOE Joint Genome Institute"/>
            <person name="Mondo S.J."/>
            <person name="Dannebaum R.O."/>
            <person name="Kuo R.C."/>
            <person name="Labutti K."/>
            <person name="Haridas S."/>
            <person name="Kuo A."/>
            <person name="Salamov A."/>
            <person name="Ahrendt S.R."/>
            <person name="Lipzen A."/>
            <person name="Sullivan W."/>
            <person name="Andreopoulos W.B."/>
            <person name="Clum A."/>
            <person name="Lindquist E."/>
            <person name="Daum C."/>
            <person name="Ramamoorthy G.K."/>
            <person name="Gryganskyi A."/>
            <person name="Culley D."/>
            <person name="Magnuson J.K."/>
            <person name="James T.Y."/>
            <person name="O'Malley M.A."/>
            <person name="Stajich J.E."/>
            <person name="Spatafora J.W."/>
            <person name="Visel A."/>
            <person name="Grigoriev I.V."/>
        </authorList>
    </citation>
    <scope>NUCLEOTIDE SEQUENCE [LARGE SCALE GENOMIC DNA]</scope>
    <source>
        <strain evidence="2 3">NRRL 1336</strain>
    </source>
</reference>
<dbReference type="Proteomes" id="UP000193560">
    <property type="component" value="Unassembled WGS sequence"/>
</dbReference>
<keyword evidence="1" id="KW-0812">Transmembrane</keyword>
<dbReference type="EMBL" id="MCGE01000013">
    <property type="protein sequence ID" value="ORZ15327.1"/>
    <property type="molecule type" value="Genomic_DNA"/>
</dbReference>
<keyword evidence="1" id="KW-0472">Membrane</keyword>
<evidence type="ECO:0000313" key="2">
    <source>
        <dbReference type="EMBL" id="ORZ15327.1"/>
    </source>
</evidence>
<proteinExistence type="predicted"/>
<sequence>MIHNKLVNASTEDIYREDFFLLNPYNFKINITLDKLTMLQMSNVGSCLTKKRVDAKWYWLLKKKKKKNQMKSRSCGFLFSFSNFFSFPHCNLFEVWMDLD</sequence>
<gene>
    <name evidence="2" type="ORF">BCR42DRAFT_51736</name>
</gene>
<accession>A0A1X2IF36</accession>
<keyword evidence="1" id="KW-1133">Transmembrane helix</keyword>
<name>A0A1X2IF36_9FUNG</name>